<sequence>MRYLLLFFLLFAFSFSLDLKRDRTLKVVIDSVNKLMWMDDPSVLKVNKSHEDAIDYCDDLNFAGYENWRLPKIEEYELIVDKSNPQSYINRAFRYNKKDGYWARKAHWRTFWFYADYMYFVSGTPYYDSRHKLKYVRCVRDTK</sequence>
<comment type="caution">
    <text evidence="2">The sequence shown here is derived from an EMBL/GenBank/DDBJ whole genome shotgun (WGS) entry which is preliminary data.</text>
</comment>
<dbReference type="InterPro" id="IPR011460">
    <property type="entry name" value="Lcl_C"/>
</dbReference>
<evidence type="ECO:0000313" key="2">
    <source>
        <dbReference type="EMBL" id="RXK08627.1"/>
    </source>
</evidence>
<reference evidence="2 3" key="1">
    <citation type="submission" date="2017-10" db="EMBL/GenBank/DDBJ databases">
        <title>Genomics of the genus Arcobacter.</title>
        <authorList>
            <person name="Perez-Cataluna A."/>
            <person name="Figueras M.J."/>
        </authorList>
    </citation>
    <scope>NUCLEOTIDE SEQUENCE [LARGE SCALE GENOMIC DNA]</scope>
    <source>
        <strain evidence="2 3">CECT 8441</strain>
    </source>
</reference>
<keyword evidence="3" id="KW-1185">Reference proteome</keyword>
<gene>
    <name evidence="2" type="ORF">CRV07_02145</name>
</gene>
<dbReference type="OrthoDB" id="9793251at2"/>
<evidence type="ECO:0000313" key="3">
    <source>
        <dbReference type="Proteomes" id="UP000289758"/>
    </source>
</evidence>
<feature type="domain" description="Lcl C-terminal" evidence="1">
    <location>
        <begin position="27"/>
        <end position="140"/>
    </location>
</feature>
<name>A0A4Q1AS03_9BACT</name>
<dbReference type="Proteomes" id="UP000289758">
    <property type="component" value="Unassembled WGS sequence"/>
</dbReference>
<dbReference type="RefSeq" id="WP_129086169.1">
    <property type="nucleotide sequence ID" value="NZ_CP053836.1"/>
</dbReference>
<organism evidence="2 3">
    <name type="scientific">Halarcobacter ebronensis</name>
    <dbReference type="NCBI Taxonomy" id="1462615"/>
    <lineage>
        <taxon>Bacteria</taxon>
        <taxon>Pseudomonadati</taxon>
        <taxon>Campylobacterota</taxon>
        <taxon>Epsilonproteobacteria</taxon>
        <taxon>Campylobacterales</taxon>
        <taxon>Arcobacteraceae</taxon>
        <taxon>Halarcobacter</taxon>
    </lineage>
</organism>
<protein>
    <recommendedName>
        <fullName evidence="1">Lcl C-terminal domain-containing protein</fullName>
    </recommendedName>
</protein>
<dbReference type="Pfam" id="PF07603">
    <property type="entry name" value="Lcl_C"/>
    <property type="match status" value="1"/>
</dbReference>
<dbReference type="EMBL" id="PDKK01000001">
    <property type="protein sequence ID" value="RXK08627.1"/>
    <property type="molecule type" value="Genomic_DNA"/>
</dbReference>
<accession>A0A4Q1AS03</accession>
<dbReference type="AlphaFoldDB" id="A0A4Q1AS03"/>
<proteinExistence type="predicted"/>
<evidence type="ECO:0000259" key="1">
    <source>
        <dbReference type="Pfam" id="PF07603"/>
    </source>
</evidence>